<protein>
    <submittedName>
        <fullName evidence="1">Uncharacterized protein</fullName>
    </submittedName>
</protein>
<name>A0A1Y3F1S1_9BILA</name>
<comment type="caution">
    <text evidence="1">The sequence shown here is derived from an EMBL/GenBank/DDBJ whole genome shotgun (WGS) entry which is preliminary data.</text>
</comment>
<reference evidence="1 2" key="1">
    <citation type="submission" date="2015-04" db="EMBL/GenBank/DDBJ databases">
        <title>Draft genome of the roundworm Trichinella nativa.</title>
        <authorList>
            <person name="Mitreva M."/>
        </authorList>
    </citation>
    <scope>NUCLEOTIDE SEQUENCE [LARGE SCALE GENOMIC DNA]</scope>
    <source>
        <strain evidence="1 2">ISS45</strain>
    </source>
</reference>
<gene>
    <name evidence="1" type="ORF">D917_05560</name>
</gene>
<dbReference type="EMBL" id="LVZM01001307">
    <property type="protein sequence ID" value="OUC49258.1"/>
    <property type="molecule type" value="Genomic_DNA"/>
</dbReference>
<evidence type="ECO:0000313" key="2">
    <source>
        <dbReference type="Proteomes" id="UP000243006"/>
    </source>
</evidence>
<organism evidence="1 2">
    <name type="scientific">Trichinella nativa</name>
    <dbReference type="NCBI Taxonomy" id="6335"/>
    <lineage>
        <taxon>Eukaryota</taxon>
        <taxon>Metazoa</taxon>
        <taxon>Ecdysozoa</taxon>
        <taxon>Nematoda</taxon>
        <taxon>Enoplea</taxon>
        <taxon>Dorylaimia</taxon>
        <taxon>Trichinellida</taxon>
        <taxon>Trichinellidae</taxon>
        <taxon>Trichinella</taxon>
    </lineage>
</organism>
<evidence type="ECO:0000313" key="1">
    <source>
        <dbReference type="EMBL" id="OUC49258.1"/>
    </source>
</evidence>
<sequence>MSGCMDNESAQQCCHVKNQKEQFCIKCSLADAFNLADNEISLIGNSNVSKGLSKNSLIPSSETVSSASDCSATVNPTVDVQNKDENSSVIDVPVESPIRCESESISVDLNNASSTPKQSLLLRLFESNLFNMHIAIQYLFKSKEPGVLTYLGRLTLMKSTV</sequence>
<accession>A0A1Y3F1S1</accession>
<dbReference type="Proteomes" id="UP000243006">
    <property type="component" value="Unassembled WGS sequence"/>
</dbReference>
<proteinExistence type="predicted"/>
<dbReference type="AlphaFoldDB" id="A0A1Y3F1S1"/>